<feature type="compositionally biased region" description="Basic and acidic residues" evidence="2">
    <location>
        <begin position="87"/>
        <end position="98"/>
    </location>
</feature>
<protein>
    <submittedName>
        <fullName evidence="5">Uncharacterized protein LOC108560276</fullName>
    </submittedName>
</protein>
<feature type="compositionally biased region" description="Basic residues" evidence="2">
    <location>
        <begin position="9"/>
        <end position="22"/>
    </location>
</feature>
<dbReference type="Pfam" id="PF09011">
    <property type="entry name" value="HMG_box_2"/>
    <property type="match status" value="1"/>
</dbReference>
<feature type="region of interest" description="Disordered" evidence="2">
    <location>
        <begin position="137"/>
        <end position="180"/>
    </location>
</feature>
<dbReference type="Gene3D" id="1.10.30.10">
    <property type="entry name" value="High mobility group box domain"/>
    <property type="match status" value="1"/>
</dbReference>
<evidence type="ECO:0000313" key="5">
    <source>
        <dbReference type="RefSeq" id="XP_017773239.1"/>
    </source>
</evidence>
<dbReference type="PROSITE" id="PS50118">
    <property type="entry name" value="HMG_BOX_2"/>
    <property type="match status" value="1"/>
</dbReference>
<accession>A0ABM1MF89</accession>
<organism evidence="4 5">
    <name type="scientific">Nicrophorus vespilloides</name>
    <name type="common">Boreal carrion beetle</name>
    <dbReference type="NCBI Taxonomy" id="110193"/>
    <lineage>
        <taxon>Eukaryota</taxon>
        <taxon>Metazoa</taxon>
        <taxon>Ecdysozoa</taxon>
        <taxon>Arthropoda</taxon>
        <taxon>Hexapoda</taxon>
        <taxon>Insecta</taxon>
        <taxon>Pterygota</taxon>
        <taxon>Neoptera</taxon>
        <taxon>Endopterygota</taxon>
        <taxon>Coleoptera</taxon>
        <taxon>Polyphaga</taxon>
        <taxon>Staphyliniformia</taxon>
        <taxon>Silphidae</taxon>
        <taxon>Nicrophorinae</taxon>
        <taxon>Nicrophorus</taxon>
    </lineage>
</organism>
<keyword evidence="4" id="KW-1185">Reference proteome</keyword>
<proteinExistence type="predicted"/>
<evidence type="ECO:0000259" key="3">
    <source>
        <dbReference type="PROSITE" id="PS50118"/>
    </source>
</evidence>
<feature type="region of interest" description="Disordered" evidence="2">
    <location>
        <begin position="1"/>
        <end position="22"/>
    </location>
</feature>
<dbReference type="CDD" id="cd00084">
    <property type="entry name" value="HMG-box_SF"/>
    <property type="match status" value="1"/>
</dbReference>
<keyword evidence="1" id="KW-0238">DNA-binding</keyword>
<name>A0ABM1MF89_NICVS</name>
<dbReference type="RefSeq" id="XP_017773239.1">
    <property type="nucleotide sequence ID" value="XM_017917750.1"/>
</dbReference>
<feature type="region of interest" description="Disordered" evidence="2">
    <location>
        <begin position="80"/>
        <end position="121"/>
    </location>
</feature>
<reference evidence="5" key="1">
    <citation type="submission" date="2025-08" db="UniProtKB">
        <authorList>
            <consortium name="RefSeq"/>
        </authorList>
    </citation>
    <scope>IDENTIFICATION</scope>
    <source>
        <tissue evidence="5">Whole Larva</tissue>
    </source>
</reference>
<gene>
    <name evidence="5" type="primary">LOC108560276</name>
</gene>
<evidence type="ECO:0000313" key="4">
    <source>
        <dbReference type="Proteomes" id="UP000695000"/>
    </source>
</evidence>
<dbReference type="Proteomes" id="UP000695000">
    <property type="component" value="Unplaced"/>
</dbReference>
<sequence>MGDGPSRRNTPRKSTLRTRSRSIKYTHKNPYINFLIEYKSLPENKSKNVREVFKCAGSKWKLLSDREKSPYVKAALAIRNKLNRDKKHSEPNKREPHGKQPMNEPLMPPRTKEQACPKCGERHSGKCYRRRDVWKLKKTESSNSSKTSAVSEETDSVTTPSGVTKTRTTLFDSVSSVTTF</sequence>
<evidence type="ECO:0000256" key="1">
    <source>
        <dbReference type="PROSITE-ProRule" id="PRU00267"/>
    </source>
</evidence>
<feature type="compositionally biased region" description="Polar residues" evidence="2">
    <location>
        <begin position="156"/>
        <end position="180"/>
    </location>
</feature>
<dbReference type="InterPro" id="IPR036910">
    <property type="entry name" value="HMG_box_dom_sf"/>
</dbReference>
<dbReference type="InterPro" id="IPR009071">
    <property type="entry name" value="HMG_box_dom"/>
</dbReference>
<dbReference type="SUPFAM" id="SSF47095">
    <property type="entry name" value="HMG-box"/>
    <property type="match status" value="1"/>
</dbReference>
<evidence type="ECO:0000256" key="2">
    <source>
        <dbReference type="SAM" id="MobiDB-lite"/>
    </source>
</evidence>
<feature type="domain" description="HMG box" evidence="3">
    <location>
        <begin position="27"/>
        <end position="90"/>
    </location>
</feature>
<feature type="compositionally biased region" description="Basic and acidic residues" evidence="2">
    <location>
        <begin position="110"/>
        <end position="121"/>
    </location>
</feature>
<dbReference type="GeneID" id="108560276"/>
<feature type="compositionally biased region" description="Low complexity" evidence="2">
    <location>
        <begin position="141"/>
        <end position="151"/>
    </location>
</feature>
<keyword evidence="1" id="KW-0539">Nucleus</keyword>
<feature type="DNA-binding region" description="HMG box" evidence="1">
    <location>
        <begin position="27"/>
        <end position="90"/>
    </location>
</feature>